<dbReference type="AlphaFoldDB" id="A0A0K2UXI9"/>
<accession>A0A0K2UXI9</accession>
<protein>
    <submittedName>
        <fullName evidence="1">Uncharacterized protein</fullName>
    </submittedName>
</protein>
<proteinExistence type="predicted"/>
<organism evidence="1">
    <name type="scientific">Lepeophtheirus salmonis</name>
    <name type="common">Salmon louse</name>
    <name type="synonym">Caligus salmonis</name>
    <dbReference type="NCBI Taxonomy" id="72036"/>
    <lineage>
        <taxon>Eukaryota</taxon>
        <taxon>Metazoa</taxon>
        <taxon>Ecdysozoa</taxon>
        <taxon>Arthropoda</taxon>
        <taxon>Crustacea</taxon>
        <taxon>Multicrustacea</taxon>
        <taxon>Hexanauplia</taxon>
        <taxon>Copepoda</taxon>
        <taxon>Siphonostomatoida</taxon>
        <taxon>Caligidae</taxon>
        <taxon>Lepeophtheirus</taxon>
    </lineage>
</organism>
<name>A0A0K2UXI9_LEPSM</name>
<reference evidence="1" key="1">
    <citation type="submission" date="2014-05" db="EMBL/GenBank/DDBJ databases">
        <authorList>
            <person name="Chronopoulou M."/>
        </authorList>
    </citation>
    <scope>NUCLEOTIDE SEQUENCE</scope>
    <source>
        <tissue evidence="1">Whole organism</tissue>
    </source>
</reference>
<sequence>IICSRNSNSINCFCITSNHFWYFPTEIDGIKAVFVRLGLSTTKFVTGRRCRCTSFETPSFCDRR</sequence>
<feature type="non-terminal residue" evidence="1">
    <location>
        <position position="1"/>
    </location>
</feature>
<dbReference type="EMBL" id="HACA01025617">
    <property type="protein sequence ID" value="CDW42978.1"/>
    <property type="molecule type" value="Transcribed_RNA"/>
</dbReference>
<evidence type="ECO:0000313" key="1">
    <source>
        <dbReference type="EMBL" id="CDW42978.1"/>
    </source>
</evidence>